<reference evidence="3 4" key="1">
    <citation type="journal article" date="2010" name="PLoS Genet.">
        <title>Analysis of the Legionella longbeachae genome and transcriptome uncovers unique strategies to cause Legionnaires' disease.</title>
        <authorList>
            <person name="Cazalet C."/>
            <person name="Gomez-Valero L."/>
            <person name="Rusniok C."/>
            <person name="Lomma M."/>
            <person name="Dervins-Ravault D."/>
            <person name="Newton H."/>
            <person name="Sansom F."/>
            <person name="Jarraud S."/>
            <person name="Zidane N."/>
            <person name="Ma L."/>
            <person name="Bouchier C."/>
            <person name="Etienne J."/>
            <person name="Hartland E."/>
            <person name="Buchrieser C."/>
        </authorList>
    </citation>
    <scope>NUCLEOTIDE SEQUENCE [LARGE SCALE GENOMIC DNA]</scope>
    <source>
        <strain evidence="3 4">NSW150</strain>
    </source>
</reference>
<dbReference type="Proteomes" id="UP000001060">
    <property type="component" value="Chromosome"/>
</dbReference>
<dbReference type="EMBL" id="FN650140">
    <property type="protein sequence ID" value="CBJ12006.1"/>
    <property type="molecule type" value="Genomic_DNA"/>
</dbReference>
<evidence type="ECO:0000259" key="2">
    <source>
        <dbReference type="Pfam" id="PF13751"/>
    </source>
</evidence>
<dbReference type="PANTHER" id="PTHR33408:SF2">
    <property type="entry name" value="TRANSPOSASE DDE DOMAIN-CONTAINING PROTEIN"/>
    <property type="match status" value="1"/>
</dbReference>
<dbReference type="InterPro" id="IPR025668">
    <property type="entry name" value="Tnp_DDE_dom"/>
</dbReference>
<keyword evidence="4" id="KW-1185">Reference proteome</keyword>
<evidence type="ECO:0000259" key="1">
    <source>
        <dbReference type="Pfam" id="PF05598"/>
    </source>
</evidence>
<dbReference type="Pfam" id="PF05598">
    <property type="entry name" value="DUF772"/>
    <property type="match status" value="1"/>
</dbReference>
<sequence>MQGRILDKSQHTDYLSLDKLIPKKHYLRKVNECIDFSFIEEITESCYCPNNGGPSVAPELYFRMMLIGYIFSIKWTRQLVQDIHYNICYRWFCGLTLNDSIPHHASLSRIKKSYTIEVFEKFFQSIVEQCQQAGLLQSQSVMTDSTLIQANASLNSMKPLNKEVPKNIKPSKDGISENKWHISNKTHRSKTDPDATLAFKSGTLRSLKYKAHVCCDSKSRVISAIKITTGAVHDSQPYLDLIVQLKNKLMLREVIADRAYGSGEVISSPNDMGIQEFIPLFTTRSGKTPDKEIHGINYDEIKKTYICFANIEFKPGKINFEGYISYRTHTKDCRECSLKAICQVPQMKNRDIRVMARHIHADLFQKVKIKMETEEFKEKFRECLWKIEGVMNELKNYHCLSKAKYRGLDNMQIQAYIDAVVINIKRLVNFLLFSVISHCMIKNSASFTTGRYLIYLKIILCFFYFQIKLICNID</sequence>
<feature type="domain" description="Transposase DDE" evidence="2">
    <location>
        <begin position="321"/>
        <end position="428"/>
    </location>
</feature>
<dbReference type="GeneID" id="40925855"/>
<evidence type="ECO:0000313" key="4">
    <source>
        <dbReference type="Proteomes" id="UP000001060"/>
    </source>
</evidence>
<dbReference type="Pfam" id="PF13751">
    <property type="entry name" value="DDE_Tnp_1_6"/>
    <property type="match status" value="1"/>
</dbReference>
<feature type="domain" description="Transposase InsH N-terminal" evidence="1">
    <location>
        <begin position="16"/>
        <end position="112"/>
    </location>
</feature>
<dbReference type="KEGG" id="llo:LLO_1632"/>
<dbReference type="AlphaFoldDB" id="D3HSW6"/>
<organism evidence="3 4">
    <name type="scientific">Legionella longbeachae serogroup 1 (strain NSW150)</name>
    <dbReference type="NCBI Taxonomy" id="661367"/>
    <lineage>
        <taxon>Bacteria</taxon>
        <taxon>Pseudomonadati</taxon>
        <taxon>Pseudomonadota</taxon>
        <taxon>Gammaproteobacteria</taxon>
        <taxon>Legionellales</taxon>
        <taxon>Legionellaceae</taxon>
        <taxon>Legionella</taxon>
    </lineage>
</organism>
<proteinExistence type="predicted"/>
<gene>
    <name evidence="3" type="ordered locus">LLO_1632</name>
</gene>
<dbReference type="PANTHER" id="PTHR33408">
    <property type="entry name" value="TRANSPOSASE"/>
    <property type="match status" value="1"/>
</dbReference>
<name>D3HSW6_LEGLN</name>
<dbReference type="eggNOG" id="COG3039">
    <property type="taxonomic scope" value="Bacteria"/>
</dbReference>
<protein>
    <submittedName>
        <fullName evidence="3">Putative transposase</fullName>
    </submittedName>
</protein>
<accession>D3HSW6</accession>
<evidence type="ECO:0000313" key="3">
    <source>
        <dbReference type="EMBL" id="CBJ12006.1"/>
    </source>
</evidence>
<dbReference type="InterPro" id="IPR008490">
    <property type="entry name" value="Transposase_InsH_N"/>
</dbReference>
<dbReference type="STRING" id="661367.LLO_1632"/>
<dbReference type="HOGENOM" id="CLU_021293_2_2_6"/>
<dbReference type="RefSeq" id="WP_012979098.1">
    <property type="nucleotide sequence ID" value="NC_013861.1"/>
</dbReference>